<reference evidence="2 3" key="1">
    <citation type="submission" date="2019-12" db="EMBL/GenBank/DDBJ databases">
        <authorList>
            <person name="Xu J."/>
        </authorList>
    </citation>
    <scope>NUCLEOTIDE SEQUENCE [LARGE SCALE GENOMIC DNA]</scope>
    <source>
        <strain evidence="2 3">HX-5-24</strain>
    </source>
</reference>
<protein>
    <submittedName>
        <fullName evidence="2">DinB family protein</fullName>
    </submittedName>
</protein>
<keyword evidence="3" id="KW-1185">Reference proteome</keyword>
<dbReference type="InterPro" id="IPR034660">
    <property type="entry name" value="DinB/YfiT-like"/>
</dbReference>
<organism evidence="2 3">
    <name type="scientific">Noviluteimonas gilva</name>
    <dbReference type="NCBI Taxonomy" id="2682097"/>
    <lineage>
        <taxon>Bacteria</taxon>
        <taxon>Pseudomonadati</taxon>
        <taxon>Pseudomonadota</taxon>
        <taxon>Gammaproteobacteria</taxon>
        <taxon>Lysobacterales</taxon>
        <taxon>Lysobacteraceae</taxon>
        <taxon>Noviluteimonas</taxon>
    </lineage>
</organism>
<evidence type="ECO:0000313" key="3">
    <source>
        <dbReference type="Proteomes" id="UP000479692"/>
    </source>
</evidence>
<name>A0A7C9M2L7_9GAMM</name>
<dbReference type="SUPFAM" id="SSF109854">
    <property type="entry name" value="DinB/YfiT-like putative metalloenzymes"/>
    <property type="match status" value="1"/>
</dbReference>
<evidence type="ECO:0000313" key="2">
    <source>
        <dbReference type="EMBL" id="MUV13462.1"/>
    </source>
</evidence>
<dbReference type="RefSeq" id="WP_156640649.1">
    <property type="nucleotide sequence ID" value="NZ_WOXT01000001.1"/>
</dbReference>
<sequence>MQDPILASLALFPQALRAHYAAIPPRHARFRPQAWEGCPSEHFDPLHQLWHLRDIEREGYHVRFRRTLEEDAPVLADIDSYVLTESKGDRGSAEQALDEFEAARAETIALLASLTPAQLERPATFDGFGPVSVRGLMHLLCSHDHQHLSGLQWLACRIDASDPHPFPHAFFAQAPA</sequence>
<dbReference type="Gene3D" id="1.20.120.450">
    <property type="entry name" value="dinb family like domain"/>
    <property type="match status" value="1"/>
</dbReference>
<proteinExistence type="predicted"/>
<accession>A0A7C9M2L7</accession>
<comment type="caution">
    <text evidence="2">The sequence shown here is derived from an EMBL/GenBank/DDBJ whole genome shotgun (WGS) entry which is preliminary data.</text>
</comment>
<evidence type="ECO:0000259" key="1">
    <source>
        <dbReference type="Pfam" id="PF12867"/>
    </source>
</evidence>
<dbReference type="Proteomes" id="UP000479692">
    <property type="component" value="Unassembled WGS sequence"/>
</dbReference>
<dbReference type="EMBL" id="WOXT01000001">
    <property type="protein sequence ID" value="MUV13462.1"/>
    <property type="molecule type" value="Genomic_DNA"/>
</dbReference>
<gene>
    <name evidence="2" type="ORF">GN331_04485</name>
</gene>
<dbReference type="Pfam" id="PF12867">
    <property type="entry name" value="DinB_2"/>
    <property type="match status" value="1"/>
</dbReference>
<dbReference type="InterPro" id="IPR024775">
    <property type="entry name" value="DinB-like"/>
</dbReference>
<feature type="domain" description="DinB-like" evidence="1">
    <location>
        <begin position="13"/>
        <end position="148"/>
    </location>
</feature>
<dbReference type="AlphaFoldDB" id="A0A7C9M2L7"/>